<proteinExistence type="predicted"/>
<reference evidence="1 2" key="1">
    <citation type="submission" date="2013-03" db="EMBL/GenBank/DDBJ databases">
        <title>Assembly of a new bacterial strain Brevibacillus borstelensis AK1.</title>
        <authorList>
            <person name="Rajan I."/>
            <person name="PoliReddy D."/>
            <person name="Sugumar T."/>
            <person name="Rathinam K."/>
            <person name="Alqarawi S."/>
            <person name="Khalil A.B."/>
            <person name="Sivakumar N."/>
        </authorList>
    </citation>
    <scope>NUCLEOTIDE SEQUENCE [LARGE SCALE GENOMIC DNA]</scope>
    <source>
        <strain evidence="1 2">AK1</strain>
    </source>
</reference>
<dbReference type="RefSeq" id="WP_003386596.1">
    <property type="nucleotide sequence ID" value="NZ_APBN01000001.1"/>
</dbReference>
<evidence type="ECO:0000313" key="1">
    <source>
        <dbReference type="EMBL" id="EMT54774.1"/>
    </source>
</evidence>
<protein>
    <submittedName>
        <fullName evidence="1">Uncharacterized protein</fullName>
    </submittedName>
</protein>
<dbReference type="STRING" id="1300222.I532_04180"/>
<dbReference type="EMBL" id="APBN01000001">
    <property type="protein sequence ID" value="EMT54774.1"/>
    <property type="molecule type" value="Genomic_DNA"/>
</dbReference>
<dbReference type="PATRIC" id="fig|1300222.3.peg.867"/>
<comment type="caution">
    <text evidence="1">The sequence shown here is derived from an EMBL/GenBank/DDBJ whole genome shotgun (WGS) entry which is preliminary data.</text>
</comment>
<dbReference type="AlphaFoldDB" id="M8DEK0"/>
<organism evidence="1 2">
    <name type="scientific">Brevibacillus borstelensis AK1</name>
    <dbReference type="NCBI Taxonomy" id="1300222"/>
    <lineage>
        <taxon>Bacteria</taxon>
        <taxon>Bacillati</taxon>
        <taxon>Bacillota</taxon>
        <taxon>Bacilli</taxon>
        <taxon>Bacillales</taxon>
        <taxon>Paenibacillaceae</taxon>
        <taxon>Brevibacillus</taxon>
    </lineage>
</organism>
<accession>M8DEK0</accession>
<name>M8DEK0_9BACL</name>
<gene>
    <name evidence="1" type="ORF">I532_04180</name>
</gene>
<evidence type="ECO:0000313" key="2">
    <source>
        <dbReference type="Proteomes" id="UP000012081"/>
    </source>
</evidence>
<sequence>MTHATKRRLPPAKAWRERELSDWNTLTFTEYLRDRHRELYGIDYVPGRGGWRREQGEIKRMVGEHGTEVVRRFIDACFREYRPTREYPGINFTFMSVYMKGRVLPKVLAEVAREKERGRAVVDAPSAEELAGWL</sequence>
<dbReference type="Proteomes" id="UP000012081">
    <property type="component" value="Unassembled WGS sequence"/>
</dbReference>
<dbReference type="OrthoDB" id="2610578at2"/>
<keyword evidence="2" id="KW-1185">Reference proteome</keyword>